<gene>
    <name evidence="4" type="ORF">ORQ98_22000</name>
</gene>
<dbReference type="Pfam" id="PF00497">
    <property type="entry name" value="SBP_bac_3"/>
    <property type="match status" value="1"/>
</dbReference>
<feature type="domain" description="Solute-binding protein family 3/N-terminal" evidence="3">
    <location>
        <begin position="4"/>
        <end position="180"/>
    </location>
</feature>
<evidence type="ECO:0000256" key="1">
    <source>
        <dbReference type="ARBA" id="ARBA00010333"/>
    </source>
</evidence>
<proteinExistence type="inferred from homology"/>
<evidence type="ECO:0000259" key="3">
    <source>
        <dbReference type="Pfam" id="PF00497"/>
    </source>
</evidence>
<accession>A0ABT5UEA1</accession>
<keyword evidence="2" id="KW-0732">Signal</keyword>
<dbReference type="Proteomes" id="UP001528823">
    <property type="component" value="Unassembled WGS sequence"/>
</dbReference>
<dbReference type="SUPFAM" id="SSF53850">
    <property type="entry name" value="Periplasmic binding protein-like II"/>
    <property type="match status" value="1"/>
</dbReference>
<dbReference type="PANTHER" id="PTHR35936">
    <property type="entry name" value="MEMBRANE-BOUND LYTIC MUREIN TRANSGLYCOSYLASE F"/>
    <property type="match status" value="1"/>
</dbReference>
<name>A0ABT5UEA1_9GAMM</name>
<keyword evidence="5" id="KW-1185">Reference proteome</keyword>
<evidence type="ECO:0000256" key="2">
    <source>
        <dbReference type="ARBA" id="ARBA00022729"/>
    </source>
</evidence>
<dbReference type="RefSeq" id="WP_274690967.1">
    <property type="nucleotide sequence ID" value="NZ_JAPMOU010000039.1"/>
</dbReference>
<evidence type="ECO:0000313" key="4">
    <source>
        <dbReference type="EMBL" id="MDE1464642.1"/>
    </source>
</evidence>
<dbReference type="Gene3D" id="3.40.190.10">
    <property type="entry name" value="Periplasmic binding protein-like II"/>
    <property type="match status" value="2"/>
</dbReference>
<reference evidence="4 5" key="1">
    <citation type="submission" date="2022-11" db="EMBL/GenBank/DDBJ databases">
        <title>Spartinivicinus poritis sp. nov., isolated from scleractinian coral Porites lutea.</title>
        <authorList>
            <person name="Zhang G."/>
            <person name="Cai L."/>
            <person name="Wei Q."/>
        </authorList>
    </citation>
    <scope>NUCLEOTIDE SEQUENCE [LARGE SCALE GENOMIC DNA]</scope>
    <source>
        <strain evidence="4 5">A2-2</strain>
    </source>
</reference>
<comment type="caution">
    <text evidence="4">The sequence shown here is derived from an EMBL/GenBank/DDBJ whole genome shotgun (WGS) entry which is preliminary data.</text>
</comment>
<sequence>MVFFPWKRGLEFAKNGSWDGAVGWAKRKEREKYFYYSDPIYYTKWVFFHLKEVDFNWQRIDDLKSYRIRAMIGNSFTPSFDAAEKAGDLLVERVATESQNIKMLLMRRIDTFPLELNICFYLMQTKYRPTEVVNITYHPKPLMSEPNFLLLNKKAEKNRNIMVQFNKGLAALKKSGKYDLYFTEFRQGRFFNN</sequence>
<protein>
    <submittedName>
        <fullName evidence="4">ABC transporter substrate-binding protein</fullName>
    </submittedName>
</protein>
<dbReference type="PANTHER" id="PTHR35936:SF25">
    <property type="entry name" value="ABC TRANSPORTER SUBSTRATE-BINDING PROTEIN"/>
    <property type="match status" value="1"/>
</dbReference>
<organism evidence="4 5">
    <name type="scientific">Spartinivicinus poritis</name>
    <dbReference type="NCBI Taxonomy" id="2994640"/>
    <lineage>
        <taxon>Bacteria</taxon>
        <taxon>Pseudomonadati</taxon>
        <taxon>Pseudomonadota</taxon>
        <taxon>Gammaproteobacteria</taxon>
        <taxon>Oceanospirillales</taxon>
        <taxon>Zooshikellaceae</taxon>
        <taxon>Spartinivicinus</taxon>
    </lineage>
</organism>
<comment type="similarity">
    <text evidence="1">Belongs to the bacterial solute-binding protein 3 family.</text>
</comment>
<dbReference type="EMBL" id="JAPMOU010000039">
    <property type="protein sequence ID" value="MDE1464642.1"/>
    <property type="molecule type" value="Genomic_DNA"/>
</dbReference>
<dbReference type="InterPro" id="IPR001638">
    <property type="entry name" value="Solute-binding_3/MltF_N"/>
</dbReference>
<evidence type="ECO:0000313" key="5">
    <source>
        <dbReference type="Proteomes" id="UP001528823"/>
    </source>
</evidence>